<proteinExistence type="predicted"/>
<reference evidence="1" key="1">
    <citation type="submission" date="2015-10" db="EMBL/GenBank/DDBJ databases">
        <authorList>
            <person name="Gilbert D.G."/>
        </authorList>
    </citation>
    <scope>NUCLEOTIDE SEQUENCE</scope>
    <source>
        <strain evidence="1">Phyl III-seqv23</strain>
    </source>
</reference>
<organism evidence="1">
    <name type="scientific">Ralstonia solanacearum</name>
    <name type="common">Pseudomonas solanacearum</name>
    <dbReference type="NCBI Taxonomy" id="305"/>
    <lineage>
        <taxon>Bacteria</taxon>
        <taxon>Pseudomonadati</taxon>
        <taxon>Pseudomonadota</taxon>
        <taxon>Betaproteobacteria</taxon>
        <taxon>Burkholderiales</taxon>
        <taxon>Burkholderiaceae</taxon>
        <taxon>Ralstonia</taxon>
        <taxon>Ralstonia solanacearum species complex</taxon>
    </lineage>
</organism>
<name>A0A0S4TZ83_RALSL</name>
<protein>
    <submittedName>
        <fullName evidence="1">Uncharacterized protein</fullName>
    </submittedName>
</protein>
<evidence type="ECO:0000313" key="1">
    <source>
        <dbReference type="EMBL" id="CUV15323.1"/>
    </source>
</evidence>
<dbReference type="PATRIC" id="fig|305.106.peg.3774"/>
<dbReference type="EMBL" id="LN899819">
    <property type="protein sequence ID" value="CUV15323.1"/>
    <property type="molecule type" value="Genomic_DNA"/>
</dbReference>
<gene>
    <name evidence="1" type="ORF">RUN39_v1_1270007</name>
</gene>
<dbReference type="AlphaFoldDB" id="A0A0S4TZ83"/>
<accession>A0A0S4TZ83</accession>
<sequence>MNDYWLYLSKSGMTVGKTGSRQREATVLDSTAFQADDLAEFVRQRVPKGKRLSIWLSGGHCHYVSFPRPRWVFAAGKLRAIAATVFEQKTMQNAAEYTLSLKPSRTSLHVCAIRHADVTRILTALSDRYRVHAVKPLAPEVLHACKRTARAATFVLYEPDSLTIARPGKEAGLLVATTGGASHASVLTRMLAVHADAPSEIEVVSMASIQTGLMDAKMPSPLLNGWLKRLERSQNHGG</sequence>